<dbReference type="AlphaFoldDB" id="A0A7V7KTL2"/>
<dbReference type="GO" id="GO:0004553">
    <property type="term" value="F:hydrolase activity, hydrolyzing O-glycosyl compounds"/>
    <property type="evidence" value="ECO:0007669"/>
    <property type="project" value="InterPro"/>
</dbReference>
<dbReference type="Pfam" id="PF00150">
    <property type="entry name" value="Cellulase"/>
    <property type="match status" value="1"/>
</dbReference>
<keyword evidence="4" id="KW-0732">Signal</keyword>
<keyword evidence="2 3" id="KW-0326">Glycosidase</keyword>
<dbReference type="RefSeq" id="WP_149334153.1">
    <property type="nucleotide sequence ID" value="NZ_QOVF01000008.1"/>
</dbReference>
<dbReference type="InterPro" id="IPR017853">
    <property type="entry name" value="GH"/>
</dbReference>
<name>A0A7V7KTL2_9GAMM</name>
<keyword evidence="1 3" id="KW-0378">Hydrolase</keyword>
<organism evidence="6 7">
    <name type="scientific">Halopseudomonas laoshanensis</name>
    <dbReference type="NCBI Taxonomy" id="2268758"/>
    <lineage>
        <taxon>Bacteria</taxon>
        <taxon>Pseudomonadati</taxon>
        <taxon>Pseudomonadota</taxon>
        <taxon>Gammaproteobacteria</taxon>
        <taxon>Pseudomonadales</taxon>
        <taxon>Pseudomonadaceae</taxon>
        <taxon>Halopseudomonas</taxon>
    </lineage>
</organism>
<evidence type="ECO:0000259" key="5">
    <source>
        <dbReference type="Pfam" id="PF00150"/>
    </source>
</evidence>
<dbReference type="PANTHER" id="PTHR34142:SF1">
    <property type="entry name" value="GLYCOSIDE HYDROLASE FAMILY 5 DOMAIN-CONTAINING PROTEIN"/>
    <property type="match status" value="1"/>
</dbReference>
<dbReference type="EMBL" id="QOVF01000008">
    <property type="protein sequence ID" value="KAA0691293.1"/>
    <property type="molecule type" value="Genomic_DNA"/>
</dbReference>
<reference evidence="6 7" key="1">
    <citation type="submission" date="2018-07" db="EMBL/GenBank/DDBJ databases">
        <title>Pseudomonas laoshanensis sp. nov., isolated from soil.</title>
        <authorList>
            <person name="Sun J."/>
            <person name="Yu L."/>
            <person name="Wang M."/>
            <person name="Zhang C."/>
        </authorList>
    </citation>
    <scope>NUCLEOTIDE SEQUENCE [LARGE SCALE GENOMIC DNA]</scope>
    <source>
        <strain evidence="6 7">Y22</strain>
    </source>
</reference>
<dbReference type="Proteomes" id="UP000463138">
    <property type="component" value="Unassembled WGS sequence"/>
</dbReference>
<comment type="caution">
    <text evidence="6">The sequence shown here is derived from an EMBL/GenBank/DDBJ whole genome shotgun (WGS) entry which is preliminary data.</text>
</comment>
<accession>A0A7V7KTL2</accession>
<proteinExistence type="inferred from homology"/>
<dbReference type="Gene3D" id="3.20.20.80">
    <property type="entry name" value="Glycosidases"/>
    <property type="match status" value="1"/>
</dbReference>
<evidence type="ECO:0000256" key="1">
    <source>
        <dbReference type="ARBA" id="ARBA00022801"/>
    </source>
</evidence>
<evidence type="ECO:0000313" key="6">
    <source>
        <dbReference type="EMBL" id="KAA0691293.1"/>
    </source>
</evidence>
<feature type="domain" description="Glycoside hydrolase family 5" evidence="5">
    <location>
        <begin position="40"/>
        <end position="307"/>
    </location>
</feature>
<evidence type="ECO:0000256" key="4">
    <source>
        <dbReference type="SAM" id="SignalP"/>
    </source>
</evidence>
<feature type="chain" id="PRO_5030550832" evidence="4">
    <location>
        <begin position="26"/>
        <end position="345"/>
    </location>
</feature>
<dbReference type="GO" id="GO:0009251">
    <property type="term" value="P:glucan catabolic process"/>
    <property type="evidence" value="ECO:0007669"/>
    <property type="project" value="TreeGrafter"/>
</dbReference>
<dbReference type="InterPro" id="IPR001547">
    <property type="entry name" value="Glyco_hydro_5"/>
</dbReference>
<sequence length="345" mass="38666">MHKGAKRLLAGLGCLMVVCWSSAQAQEDSIELVGLNVAGAEFTGNQLPGKHGTHYFFPPKGYFAEWRKKGITMVRFPLKWERLQASLNAELDPVYSGLVDKMLDQAAENDIRIILDVHNYARYRGKVIGTEETPISAYHDLMSRIAERWHKHPALYAYDIMNEPYGADDKWPPTAQAGIDGIRKHDMQRPLLIEGTSWSSAARWPRYADALLELEDPADNIIFSAHLYIDSDASGSYKAAPGDNFDPMVGVKRAEPFIGWLKEHGKRGHIGEFGVPGDDPRWLDAMDKLLAHLQDNCIPITYWAAGPSWGKYRLSVEPRKGVDQPQWAVLEKYLGQGNCSEYGPG</sequence>
<feature type="signal peptide" evidence="4">
    <location>
        <begin position="1"/>
        <end position="25"/>
    </location>
</feature>
<keyword evidence="7" id="KW-1185">Reference proteome</keyword>
<dbReference type="SUPFAM" id="SSF51445">
    <property type="entry name" value="(Trans)glycosidases"/>
    <property type="match status" value="1"/>
</dbReference>
<protein>
    <submittedName>
        <fullName evidence="6">Glycoside hydrolase family 5 protein</fullName>
    </submittedName>
</protein>
<evidence type="ECO:0000313" key="7">
    <source>
        <dbReference type="Proteomes" id="UP000463138"/>
    </source>
</evidence>
<gene>
    <name evidence="6" type="ORF">DT594_17075</name>
</gene>
<comment type="similarity">
    <text evidence="3">Belongs to the glycosyl hydrolase 5 (cellulase A) family.</text>
</comment>
<evidence type="ECO:0000256" key="3">
    <source>
        <dbReference type="RuleBase" id="RU361153"/>
    </source>
</evidence>
<dbReference type="OrthoDB" id="6769681at2"/>
<dbReference type="PANTHER" id="PTHR34142">
    <property type="entry name" value="ENDO-BETA-1,4-GLUCANASE A"/>
    <property type="match status" value="1"/>
</dbReference>
<evidence type="ECO:0000256" key="2">
    <source>
        <dbReference type="ARBA" id="ARBA00023295"/>
    </source>
</evidence>